<comment type="cofactor">
    <cofactor evidence="1 10">
        <name>Mg(2+)</name>
        <dbReference type="ChEBI" id="CHEBI:18420"/>
    </cofactor>
</comment>
<dbReference type="AlphaFoldDB" id="A0A0K1JL37"/>
<feature type="binding site" evidence="10">
    <location>
        <begin position="18"/>
        <end position="25"/>
    </location>
    <ligand>
        <name>ATP</name>
        <dbReference type="ChEBI" id="CHEBI:30616"/>
    </ligand>
</feature>
<keyword evidence="5 10" id="KW-0819">tRNA processing</keyword>
<keyword evidence="15" id="KW-1185">Reference proteome</keyword>
<dbReference type="GO" id="GO:0005524">
    <property type="term" value="F:ATP binding"/>
    <property type="evidence" value="ECO:0007669"/>
    <property type="project" value="UniProtKB-UniRule"/>
</dbReference>
<dbReference type="HAMAP" id="MF_00185">
    <property type="entry name" value="IPP_trans"/>
    <property type="match status" value="1"/>
</dbReference>
<evidence type="ECO:0000256" key="6">
    <source>
        <dbReference type="ARBA" id="ARBA00022741"/>
    </source>
</evidence>
<dbReference type="Pfam" id="PF01715">
    <property type="entry name" value="IPPT"/>
    <property type="match status" value="1"/>
</dbReference>
<dbReference type="EC" id="2.5.1.75" evidence="10"/>
<evidence type="ECO:0000256" key="12">
    <source>
        <dbReference type="RuleBase" id="RU003784"/>
    </source>
</evidence>
<evidence type="ECO:0000256" key="4">
    <source>
        <dbReference type="ARBA" id="ARBA00022679"/>
    </source>
</evidence>
<dbReference type="PANTHER" id="PTHR11088">
    <property type="entry name" value="TRNA DIMETHYLALLYLTRANSFERASE"/>
    <property type="match status" value="1"/>
</dbReference>
<sequence length="319" mass="35056">MSHPDQPESRPPVIAVVGATATGKSDLAIALAQRLDGEVVNADASQLYRGMDIGTAKVPVAERHVPHHQLDVMDIHEEANVAAYQQDSRVDIADIQQRGRRPVLVGGSGLYVRAALDVLDIPPTDPTVRARWEAELEARGAYALYEELTRLDPVAAARMLPANGRRTVRALEVIELTGRPFSSSMPRREFLQPSVMIGLTAPRDELDQRITDRVERMWADGLLDEVRALEQRGLREGRTASRAIGYAQVLGQLDGELDEAQAKEATAAATRRLVRRQESWFRPDPRIVWLPYDAPDLVDRALSVVTTGEGPGLSATMAP</sequence>
<feature type="site" description="Interaction with substrate tRNA" evidence="10">
    <location>
        <position position="129"/>
    </location>
</feature>
<evidence type="ECO:0000313" key="14">
    <source>
        <dbReference type="EMBL" id="AKU17280.1"/>
    </source>
</evidence>
<evidence type="ECO:0000256" key="8">
    <source>
        <dbReference type="ARBA" id="ARBA00022842"/>
    </source>
</evidence>
<comment type="caution">
    <text evidence="10">Lacks conserved residue(s) required for the propagation of feature annotation.</text>
</comment>
<reference evidence="14 15" key="1">
    <citation type="submission" date="2015-03" db="EMBL/GenBank/DDBJ databases">
        <title>Luteipulveratus halotolerans sp. nov., a novel actinobacterium (Dermacoccaceae) from Sarawak, Malaysia.</title>
        <authorList>
            <person name="Juboi H."/>
            <person name="Basik A."/>
            <person name="Shamsul S.S."/>
            <person name="Arnold P."/>
            <person name="Schmitt E.K."/>
            <person name="Sanglier J.-J."/>
            <person name="Yeo T."/>
        </authorList>
    </citation>
    <scope>NUCLEOTIDE SEQUENCE [LARGE SCALE GENOMIC DNA]</scope>
    <source>
        <strain evidence="14 15">MN07-A0370</strain>
    </source>
</reference>
<dbReference type="GO" id="GO:0006400">
    <property type="term" value="P:tRNA modification"/>
    <property type="evidence" value="ECO:0007669"/>
    <property type="project" value="TreeGrafter"/>
</dbReference>
<dbReference type="GO" id="GO:0052381">
    <property type="term" value="F:tRNA dimethylallyltransferase activity"/>
    <property type="evidence" value="ECO:0007669"/>
    <property type="project" value="UniProtKB-UniRule"/>
</dbReference>
<evidence type="ECO:0000256" key="11">
    <source>
        <dbReference type="RuleBase" id="RU003783"/>
    </source>
</evidence>
<name>A0A0K1JL37_9MICO</name>
<dbReference type="PATRIC" id="fig|571913.6.peg.3624"/>
<feature type="binding site" evidence="10">
    <location>
        <begin position="20"/>
        <end position="25"/>
    </location>
    <ligand>
        <name>substrate</name>
    </ligand>
</feature>
<comment type="catalytic activity">
    <reaction evidence="9 10 11">
        <text>adenosine(37) in tRNA + dimethylallyl diphosphate = N(6)-dimethylallyladenosine(37) in tRNA + diphosphate</text>
        <dbReference type="Rhea" id="RHEA:26482"/>
        <dbReference type="Rhea" id="RHEA-COMP:10162"/>
        <dbReference type="Rhea" id="RHEA-COMP:10375"/>
        <dbReference type="ChEBI" id="CHEBI:33019"/>
        <dbReference type="ChEBI" id="CHEBI:57623"/>
        <dbReference type="ChEBI" id="CHEBI:74411"/>
        <dbReference type="ChEBI" id="CHEBI:74415"/>
        <dbReference type="EC" id="2.5.1.75"/>
    </reaction>
</comment>
<keyword evidence="8 10" id="KW-0460">Magnesium</keyword>
<evidence type="ECO:0000256" key="2">
    <source>
        <dbReference type="ARBA" id="ARBA00003213"/>
    </source>
</evidence>
<keyword evidence="6 10" id="KW-0547">Nucleotide-binding</keyword>
<comment type="function">
    <text evidence="2 10 12">Catalyzes the transfer of a dimethylallyl group onto the adenine at position 37 in tRNAs that read codons beginning with uridine, leading to the formation of N6-(dimethylallyl)adenosine (i(6)A).</text>
</comment>
<organism evidence="14 15">
    <name type="scientific">Luteipulveratus mongoliensis</name>
    <dbReference type="NCBI Taxonomy" id="571913"/>
    <lineage>
        <taxon>Bacteria</taxon>
        <taxon>Bacillati</taxon>
        <taxon>Actinomycetota</taxon>
        <taxon>Actinomycetes</taxon>
        <taxon>Micrococcales</taxon>
        <taxon>Dermacoccaceae</taxon>
        <taxon>Luteipulveratus</taxon>
    </lineage>
</organism>
<proteinExistence type="inferred from homology"/>
<evidence type="ECO:0000256" key="7">
    <source>
        <dbReference type="ARBA" id="ARBA00022840"/>
    </source>
</evidence>
<dbReference type="OrthoDB" id="9776390at2"/>
<gene>
    <name evidence="10" type="primary">miaA</name>
    <name evidence="14" type="ORF">VV02_17860</name>
</gene>
<dbReference type="SUPFAM" id="SSF52540">
    <property type="entry name" value="P-loop containing nucleoside triphosphate hydrolases"/>
    <property type="match status" value="2"/>
</dbReference>
<dbReference type="InterPro" id="IPR027417">
    <property type="entry name" value="P-loop_NTPase"/>
</dbReference>
<dbReference type="FunFam" id="1.10.20.140:FF:000001">
    <property type="entry name" value="tRNA dimethylallyltransferase"/>
    <property type="match status" value="1"/>
</dbReference>
<dbReference type="PANTHER" id="PTHR11088:SF60">
    <property type="entry name" value="TRNA DIMETHYLALLYLTRANSFERASE"/>
    <property type="match status" value="1"/>
</dbReference>
<dbReference type="STRING" id="571913.VV02_17860"/>
<accession>A0A0K1JL37</accession>
<dbReference type="InterPro" id="IPR018022">
    <property type="entry name" value="IPT"/>
</dbReference>
<protein>
    <recommendedName>
        <fullName evidence="10">tRNA dimethylallyltransferase</fullName>
        <ecNumber evidence="10">2.5.1.75</ecNumber>
    </recommendedName>
    <alternativeName>
        <fullName evidence="10">Dimethylallyl diphosphate:tRNA dimethylallyltransferase</fullName>
        <shortName evidence="10">DMAPP:tRNA dimethylallyltransferase</shortName>
        <shortName evidence="10">DMATase</shortName>
    </alternativeName>
    <alternativeName>
        <fullName evidence="10">Isopentenyl-diphosphate:tRNA isopentenyltransferase</fullName>
        <shortName evidence="10">IPP transferase</shortName>
        <shortName evidence="10">IPPT</shortName>
        <shortName evidence="10">IPTase</shortName>
    </alternativeName>
</protein>
<keyword evidence="4 10" id="KW-0808">Transferase</keyword>
<keyword evidence="7 10" id="KW-0067">ATP-binding</keyword>
<evidence type="ECO:0000256" key="5">
    <source>
        <dbReference type="ARBA" id="ARBA00022694"/>
    </source>
</evidence>
<evidence type="ECO:0000256" key="1">
    <source>
        <dbReference type="ARBA" id="ARBA00001946"/>
    </source>
</evidence>
<dbReference type="NCBIfam" id="TIGR00174">
    <property type="entry name" value="miaA"/>
    <property type="match status" value="1"/>
</dbReference>
<dbReference type="RefSeq" id="WP_052593645.1">
    <property type="nucleotide sequence ID" value="NZ_CP011112.1"/>
</dbReference>
<dbReference type="InterPro" id="IPR039657">
    <property type="entry name" value="Dimethylallyltransferase"/>
</dbReference>
<comment type="similarity">
    <text evidence="3 10 13">Belongs to the IPP transferase family.</text>
</comment>
<evidence type="ECO:0000256" key="13">
    <source>
        <dbReference type="RuleBase" id="RU003785"/>
    </source>
</evidence>
<evidence type="ECO:0000256" key="10">
    <source>
        <dbReference type="HAMAP-Rule" id="MF_00185"/>
    </source>
</evidence>
<dbReference type="Gene3D" id="3.40.50.300">
    <property type="entry name" value="P-loop containing nucleotide triphosphate hydrolases"/>
    <property type="match status" value="1"/>
</dbReference>
<feature type="site" description="Interaction with substrate tRNA" evidence="10">
    <location>
        <position position="108"/>
    </location>
</feature>
<dbReference type="KEGG" id="lmoi:VV02_17860"/>
<dbReference type="EMBL" id="CP011112">
    <property type="protein sequence ID" value="AKU17280.1"/>
    <property type="molecule type" value="Genomic_DNA"/>
</dbReference>
<evidence type="ECO:0000256" key="3">
    <source>
        <dbReference type="ARBA" id="ARBA00005842"/>
    </source>
</evidence>
<dbReference type="Gene3D" id="1.10.20.140">
    <property type="match status" value="1"/>
</dbReference>
<evidence type="ECO:0000313" key="15">
    <source>
        <dbReference type="Proteomes" id="UP000066480"/>
    </source>
</evidence>
<dbReference type="Proteomes" id="UP000066480">
    <property type="component" value="Chromosome"/>
</dbReference>
<comment type="subunit">
    <text evidence="10">Monomer.</text>
</comment>
<evidence type="ECO:0000256" key="9">
    <source>
        <dbReference type="ARBA" id="ARBA00049563"/>
    </source>
</evidence>